<sequence>MPNFGQALGNPTVTMIWLSRIGGTSRSSFPLGGPRHIPSFHLYKFWIGSNFLETQSVARSNIGTGPERENRPFVRALDGT</sequence>
<evidence type="ECO:0000313" key="2">
    <source>
        <dbReference type="EMBL" id="RDB25470.1"/>
    </source>
</evidence>
<dbReference type="InParanoid" id="A0A369JW59"/>
<name>A0A369JW59_HYPMA</name>
<comment type="caution">
    <text evidence="2">The sequence shown here is derived from an EMBL/GenBank/DDBJ whole genome shotgun (WGS) entry which is preliminary data.</text>
</comment>
<feature type="region of interest" description="Disordered" evidence="1">
    <location>
        <begin position="60"/>
        <end position="80"/>
    </location>
</feature>
<gene>
    <name evidence="2" type="ORF">Hypma_007822</name>
</gene>
<accession>A0A369JW59</accession>
<keyword evidence="3" id="KW-1185">Reference proteome</keyword>
<organism evidence="2 3">
    <name type="scientific">Hypsizygus marmoreus</name>
    <name type="common">White beech mushroom</name>
    <name type="synonym">Agaricus marmoreus</name>
    <dbReference type="NCBI Taxonomy" id="39966"/>
    <lineage>
        <taxon>Eukaryota</taxon>
        <taxon>Fungi</taxon>
        <taxon>Dikarya</taxon>
        <taxon>Basidiomycota</taxon>
        <taxon>Agaricomycotina</taxon>
        <taxon>Agaricomycetes</taxon>
        <taxon>Agaricomycetidae</taxon>
        <taxon>Agaricales</taxon>
        <taxon>Tricholomatineae</taxon>
        <taxon>Lyophyllaceae</taxon>
        <taxon>Hypsizygus</taxon>
    </lineage>
</organism>
<evidence type="ECO:0000313" key="3">
    <source>
        <dbReference type="Proteomes" id="UP000076154"/>
    </source>
</evidence>
<dbReference type="AlphaFoldDB" id="A0A369JW59"/>
<dbReference type="Proteomes" id="UP000076154">
    <property type="component" value="Unassembled WGS sequence"/>
</dbReference>
<evidence type="ECO:0000256" key="1">
    <source>
        <dbReference type="SAM" id="MobiDB-lite"/>
    </source>
</evidence>
<reference evidence="2" key="1">
    <citation type="submission" date="2018-04" db="EMBL/GenBank/DDBJ databases">
        <title>Whole genome sequencing of Hypsizygus marmoreus.</title>
        <authorList>
            <person name="Choi I.-G."/>
            <person name="Min B."/>
            <person name="Kim J.-G."/>
            <person name="Kim S."/>
            <person name="Oh Y.-L."/>
            <person name="Kong W.-S."/>
            <person name="Park H."/>
            <person name="Jeong J."/>
            <person name="Song E.-S."/>
        </authorList>
    </citation>
    <scope>NUCLEOTIDE SEQUENCE [LARGE SCALE GENOMIC DNA]</scope>
    <source>
        <strain evidence="2">51987-8</strain>
    </source>
</reference>
<dbReference type="EMBL" id="LUEZ02000041">
    <property type="protein sequence ID" value="RDB25470.1"/>
    <property type="molecule type" value="Genomic_DNA"/>
</dbReference>
<proteinExistence type="predicted"/>
<protein>
    <submittedName>
        <fullName evidence="2">Uncharacterized protein</fullName>
    </submittedName>
</protein>